<dbReference type="AlphaFoldDB" id="A0A085LLG4"/>
<evidence type="ECO:0000313" key="2">
    <source>
        <dbReference type="Proteomes" id="UP000030764"/>
    </source>
</evidence>
<organism evidence="1 2">
    <name type="scientific">Trichuris suis</name>
    <name type="common">pig whipworm</name>
    <dbReference type="NCBI Taxonomy" id="68888"/>
    <lineage>
        <taxon>Eukaryota</taxon>
        <taxon>Metazoa</taxon>
        <taxon>Ecdysozoa</taxon>
        <taxon>Nematoda</taxon>
        <taxon>Enoplea</taxon>
        <taxon>Dorylaimia</taxon>
        <taxon>Trichinellida</taxon>
        <taxon>Trichuridae</taxon>
        <taxon>Trichuris</taxon>
    </lineage>
</organism>
<dbReference type="Proteomes" id="UP000030764">
    <property type="component" value="Unassembled WGS sequence"/>
</dbReference>
<accession>A0A085LLG4</accession>
<dbReference type="EMBL" id="KL363423">
    <property type="protein sequence ID" value="KFD45810.1"/>
    <property type="molecule type" value="Genomic_DNA"/>
</dbReference>
<sequence length="86" mass="9661">MESTQISALEGNKLAGQLHIIFRAKIVKCPSETQEKMSKMLHFAVKDPKDNCKPNVIDMDAEHPCSLWYSKYTGNSDISCSMIRGN</sequence>
<gene>
    <name evidence="1" type="ORF">M513_13312</name>
</gene>
<reference evidence="1 2" key="1">
    <citation type="journal article" date="2014" name="Nat. Genet.">
        <title>Genome and transcriptome of the porcine whipworm Trichuris suis.</title>
        <authorList>
            <person name="Jex A.R."/>
            <person name="Nejsum P."/>
            <person name="Schwarz E.M."/>
            <person name="Hu L."/>
            <person name="Young N.D."/>
            <person name="Hall R.S."/>
            <person name="Korhonen P.K."/>
            <person name="Liao S."/>
            <person name="Thamsborg S."/>
            <person name="Xia J."/>
            <person name="Xu P."/>
            <person name="Wang S."/>
            <person name="Scheerlinck J.P."/>
            <person name="Hofmann A."/>
            <person name="Sternberg P.W."/>
            <person name="Wang J."/>
            <person name="Gasser R.B."/>
        </authorList>
    </citation>
    <scope>NUCLEOTIDE SEQUENCE [LARGE SCALE GENOMIC DNA]</scope>
    <source>
        <strain evidence="1">DCEP-RM93M</strain>
    </source>
</reference>
<protein>
    <submittedName>
        <fullName evidence="1">Uncharacterized protein</fullName>
    </submittedName>
</protein>
<keyword evidence="2" id="KW-1185">Reference proteome</keyword>
<proteinExistence type="predicted"/>
<name>A0A085LLG4_9BILA</name>
<evidence type="ECO:0000313" key="1">
    <source>
        <dbReference type="EMBL" id="KFD45810.1"/>
    </source>
</evidence>